<protein>
    <submittedName>
        <fullName evidence="1">Uncharacterized protein</fullName>
    </submittedName>
</protein>
<proteinExistence type="predicted"/>
<dbReference type="VEuPathDB" id="FungiDB:BCV72DRAFT_317094"/>
<reference evidence="1" key="1">
    <citation type="journal article" date="2016" name="Proc. Natl. Acad. Sci. U.S.A.">
        <title>Lipid metabolic changes in an early divergent fungus govern the establishment of a mutualistic symbiosis with endobacteria.</title>
        <authorList>
            <person name="Lastovetsky O.A."/>
            <person name="Gaspar M.L."/>
            <person name="Mondo S.J."/>
            <person name="LaButti K.M."/>
            <person name="Sandor L."/>
            <person name="Grigoriev I.V."/>
            <person name="Henry S.A."/>
            <person name="Pawlowska T.E."/>
        </authorList>
    </citation>
    <scope>NUCLEOTIDE SEQUENCE [LARGE SCALE GENOMIC DNA]</scope>
    <source>
        <strain evidence="1">ATCC 52814</strain>
    </source>
</reference>
<organism evidence="1">
    <name type="scientific">Rhizopus microsporus var. microsporus</name>
    <dbReference type="NCBI Taxonomy" id="86635"/>
    <lineage>
        <taxon>Eukaryota</taxon>
        <taxon>Fungi</taxon>
        <taxon>Fungi incertae sedis</taxon>
        <taxon>Mucoromycota</taxon>
        <taxon>Mucoromycotina</taxon>
        <taxon>Mucoromycetes</taxon>
        <taxon>Mucorales</taxon>
        <taxon>Mucorineae</taxon>
        <taxon>Rhizopodaceae</taxon>
        <taxon>Rhizopus</taxon>
    </lineage>
</organism>
<dbReference type="AlphaFoldDB" id="A0A1X0QSK7"/>
<feature type="non-terminal residue" evidence="1">
    <location>
        <position position="1"/>
    </location>
</feature>
<accession>A0A1X0QSK7</accession>
<evidence type="ECO:0000313" key="1">
    <source>
        <dbReference type="EMBL" id="ORE02726.1"/>
    </source>
</evidence>
<dbReference type="Proteomes" id="UP000242414">
    <property type="component" value="Unassembled WGS sequence"/>
</dbReference>
<dbReference type="EMBL" id="KV922035">
    <property type="protein sequence ID" value="ORE02726.1"/>
    <property type="molecule type" value="Genomic_DNA"/>
</dbReference>
<name>A0A1X0QSK7_RHIZD</name>
<dbReference type="OrthoDB" id="2275967at2759"/>
<sequence>KEDKRKIYNADGIICLAELGDLEALVLETAGAFDHGNHAKIAFDNSKGMFSLLAMLKTVADKYKHASADEFRPSKPYFVQLSDKQ</sequence>
<gene>
    <name evidence="1" type="ORF">BCV72DRAFT_317094</name>
</gene>